<dbReference type="EMBL" id="JBBPBN010000059">
    <property type="protein sequence ID" value="KAK8988270.1"/>
    <property type="molecule type" value="Genomic_DNA"/>
</dbReference>
<keyword evidence="2" id="KW-1185">Reference proteome</keyword>
<comment type="caution">
    <text evidence="1">The sequence shown here is derived from an EMBL/GenBank/DDBJ whole genome shotgun (WGS) entry which is preliminary data.</text>
</comment>
<reference evidence="1 2" key="1">
    <citation type="journal article" date="2024" name="G3 (Bethesda)">
        <title>Genome assembly of Hibiscus sabdariffa L. provides insights into metabolisms of medicinal natural products.</title>
        <authorList>
            <person name="Kim T."/>
        </authorList>
    </citation>
    <scope>NUCLEOTIDE SEQUENCE [LARGE SCALE GENOMIC DNA]</scope>
    <source>
        <strain evidence="1">TK-2024</strain>
        <tissue evidence="1">Old leaves</tissue>
    </source>
</reference>
<evidence type="ECO:0000313" key="2">
    <source>
        <dbReference type="Proteomes" id="UP001396334"/>
    </source>
</evidence>
<dbReference type="Proteomes" id="UP001396334">
    <property type="component" value="Unassembled WGS sequence"/>
</dbReference>
<name>A0ABR2PIP5_9ROSI</name>
<protein>
    <submittedName>
        <fullName evidence="1">Uncharacterized protein</fullName>
    </submittedName>
</protein>
<proteinExistence type="predicted"/>
<gene>
    <name evidence="1" type="ORF">V6N11_065866</name>
</gene>
<evidence type="ECO:0000313" key="1">
    <source>
        <dbReference type="EMBL" id="KAK8988270.1"/>
    </source>
</evidence>
<sequence>MSIHRSDAGKGFVDYGEVLAFQSPAILSGDRLPVLPNSDPKASKSDLKLVRETIATVHLLSHPSVFSGF</sequence>
<organism evidence="1 2">
    <name type="scientific">Hibiscus sabdariffa</name>
    <name type="common">roselle</name>
    <dbReference type="NCBI Taxonomy" id="183260"/>
    <lineage>
        <taxon>Eukaryota</taxon>
        <taxon>Viridiplantae</taxon>
        <taxon>Streptophyta</taxon>
        <taxon>Embryophyta</taxon>
        <taxon>Tracheophyta</taxon>
        <taxon>Spermatophyta</taxon>
        <taxon>Magnoliopsida</taxon>
        <taxon>eudicotyledons</taxon>
        <taxon>Gunneridae</taxon>
        <taxon>Pentapetalae</taxon>
        <taxon>rosids</taxon>
        <taxon>malvids</taxon>
        <taxon>Malvales</taxon>
        <taxon>Malvaceae</taxon>
        <taxon>Malvoideae</taxon>
        <taxon>Hibiscus</taxon>
    </lineage>
</organism>
<accession>A0ABR2PIP5</accession>